<dbReference type="InterPro" id="IPR001623">
    <property type="entry name" value="DnaJ_domain"/>
</dbReference>
<feature type="non-terminal residue" evidence="3">
    <location>
        <position position="444"/>
    </location>
</feature>
<evidence type="ECO:0000313" key="4">
    <source>
        <dbReference type="Proteomes" id="UP000475862"/>
    </source>
</evidence>
<dbReference type="Proteomes" id="UP000475862">
    <property type="component" value="Unassembled WGS sequence"/>
</dbReference>
<dbReference type="InterPro" id="IPR042858">
    <property type="entry name" value="DNAJC8"/>
</dbReference>
<proteinExistence type="predicted"/>
<reference evidence="3 4" key="1">
    <citation type="submission" date="2019-08" db="EMBL/GenBank/DDBJ databases">
        <title>The genome of the soybean aphid Biotype 1, its phylome, world population structure and adaptation to the North American continent.</title>
        <authorList>
            <person name="Giordano R."/>
            <person name="Donthu R.K."/>
            <person name="Hernandez A.G."/>
            <person name="Wright C.L."/>
            <person name="Zimin A.V."/>
        </authorList>
    </citation>
    <scope>NUCLEOTIDE SEQUENCE [LARGE SCALE GENOMIC DNA]</scope>
    <source>
        <tissue evidence="3">Whole aphids</tissue>
    </source>
</reference>
<evidence type="ECO:0008006" key="5">
    <source>
        <dbReference type="Google" id="ProtNLM"/>
    </source>
</evidence>
<sequence length="444" mass="52267">MANKSTDPESPMKNDKFDKFYTEVKEIEKRDSVLTSKQQIDRLLRPGASYFNLNPYEVLQLDHDTPLDEAKKKYKRANKNQDDLERANNAFETVNRAWRTIDNDESRKKCLEIIQEAKDMTEFMVVEKRKKLKKEGKDTKVEEDDPAVMKRSIYVQTCKLFADLERKRKDHEARELQERKRKREQEIDEEQKATVSKEWQKNFDESRESRVNSWKAFQESTKKSINIICFMFISCIHKYSKVKKKKHQTAFKIINICKNSSYPITILVINIHIELKTSSPSSEKSIPFSLTSFSEVNGANDNGNLGLRHTKYTLLYSYCNIDCGFCAYLKIHFLDLCNLIWQFQIPIFQDQHQVCNKCYVLLILQCSNLVQTVSKLIALFPNQIQLVLYLKYIQQLYLIVSVKKINTTLNGSEKLIRKQHVSMLHVLGIRSRVRKNQIHKRDDK</sequence>
<keyword evidence="4" id="KW-1185">Reference proteome</keyword>
<dbReference type="AlphaFoldDB" id="A0A6G0TS27"/>
<dbReference type="SUPFAM" id="SSF46565">
    <property type="entry name" value="Chaperone J-domain"/>
    <property type="match status" value="1"/>
</dbReference>
<dbReference type="CDD" id="cd06257">
    <property type="entry name" value="DnaJ"/>
    <property type="match status" value="1"/>
</dbReference>
<dbReference type="OrthoDB" id="342454at2759"/>
<dbReference type="Gene3D" id="1.10.287.110">
    <property type="entry name" value="DnaJ domain"/>
    <property type="match status" value="1"/>
</dbReference>
<dbReference type="InterPro" id="IPR036869">
    <property type="entry name" value="J_dom_sf"/>
</dbReference>
<gene>
    <name evidence="3" type="ORF">AGLY_005863</name>
</gene>
<dbReference type="PANTHER" id="PTHR15606:SF4">
    <property type="entry name" value="DNAJ HOMOLOG SUBFAMILY C MEMBER 8"/>
    <property type="match status" value="1"/>
</dbReference>
<evidence type="ECO:0000313" key="3">
    <source>
        <dbReference type="EMBL" id="KAE9537891.1"/>
    </source>
</evidence>
<feature type="region of interest" description="Disordered" evidence="2">
    <location>
        <begin position="173"/>
        <end position="193"/>
    </location>
</feature>
<keyword evidence="1" id="KW-0175">Coiled coil</keyword>
<comment type="caution">
    <text evidence="3">The sequence shown here is derived from an EMBL/GenBank/DDBJ whole genome shotgun (WGS) entry which is preliminary data.</text>
</comment>
<evidence type="ECO:0000256" key="2">
    <source>
        <dbReference type="SAM" id="MobiDB-lite"/>
    </source>
</evidence>
<dbReference type="GO" id="GO:0005634">
    <property type="term" value="C:nucleus"/>
    <property type="evidence" value="ECO:0007669"/>
    <property type="project" value="TreeGrafter"/>
</dbReference>
<name>A0A6G0TS27_APHGL</name>
<dbReference type="EMBL" id="VYZN01000017">
    <property type="protein sequence ID" value="KAE9537891.1"/>
    <property type="molecule type" value="Genomic_DNA"/>
</dbReference>
<dbReference type="PANTHER" id="PTHR15606">
    <property type="entry name" value="DNAJ HOMOLOG SUBFAMILY C MEMBER 8/LIPOPOLYSACCHARIDE SPECIFIC RESPONSE-7-RELATED"/>
    <property type="match status" value="1"/>
</dbReference>
<organism evidence="3 4">
    <name type="scientific">Aphis glycines</name>
    <name type="common">Soybean aphid</name>
    <dbReference type="NCBI Taxonomy" id="307491"/>
    <lineage>
        <taxon>Eukaryota</taxon>
        <taxon>Metazoa</taxon>
        <taxon>Ecdysozoa</taxon>
        <taxon>Arthropoda</taxon>
        <taxon>Hexapoda</taxon>
        <taxon>Insecta</taxon>
        <taxon>Pterygota</taxon>
        <taxon>Neoptera</taxon>
        <taxon>Paraneoptera</taxon>
        <taxon>Hemiptera</taxon>
        <taxon>Sternorrhyncha</taxon>
        <taxon>Aphidomorpha</taxon>
        <taxon>Aphidoidea</taxon>
        <taxon>Aphididae</taxon>
        <taxon>Aphidini</taxon>
        <taxon>Aphis</taxon>
        <taxon>Aphis</taxon>
    </lineage>
</organism>
<accession>A0A6G0TS27</accession>
<feature type="coiled-coil region" evidence="1">
    <location>
        <begin position="67"/>
        <end position="94"/>
    </location>
</feature>
<protein>
    <recommendedName>
        <fullName evidence="5">J domain-containing protein</fullName>
    </recommendedName>
</protein>
<evidence type="ECO:0000256" key="1">
    <source>
        <dbReference type="SAM" id="Coils"/>
    </source>
</evidence>